<dbReference type="InterPro" id="IPR035595">
    <property type="entry name" value="UDP_glycos_trans_CS"/>
</dbReference>
<comment type="similarity">
    <text evidence="2">Belongs to the UDP-glycosyltransferase family.</text>
</comment>
<dbReference type="Pfam" id="PF00201">
    <property type="entry name" value="UDPGT"/>
    <property type="match status" value="7"/>
</dbReference>
<dbReference type="EMBL" id="JAKUCV010001329">
    <property type="protein sequence ID" value="KAJ4846835.1"/>
    <property type="molecule type" value="Genomic_DNA"/>
</dbReference>
<evidence type="ECO:0000256" key="3">
    <source>
        <dbReference type="ARBA" id="ARBA00012585"/>
    </source>
</evidence>
<dbReference type="FunFam" id="3.40.50.2000:FF:000065">
    <property type="entry name" value="Glycosyltransferase"/>
    <property type="match status" value="5"/>
</dbReference>
<dbReference type="PANTHER" id="PTHR11926">
    <property type="entry name" value="GLUCOSYL/GLUCURONOSYL TRANSFERASES"/>
    <property type="match status" value="1"/>
</dbReference>
<comment type="catalytic activity">
    <reaction evidence="6">
        <text>an anthocyanidin + UDP-alpha-D-glucose + H(+) = an anthocyanidin 3-O-beta-D-glucoside + UDP</text>
        <dbReference type="Rhea" id="RHEA:20093"/>
        <dbReference type="ChEBI" id="CHEBI:15378"/>
        <dbReference type="ChEBI" id="CHEBI:16307"/>
        <dbReference type="ChEBI" id="CHEBI:58223"/>
        <dbReference type="ChEBI" id="CHEBI:58885"/>
        <dbReference type="ChEBI" id="CHEBI:143576"/>
        <dbReference type="EC" id="2.4.1.115"/>
    </reaction>
</comment>
<evidence type="ECO:0000256" key="2">
    <source>
        <dbReference type="ARBA" id="ARBA00009995"/>
    </source>
</evidence>
<dbReference type="InterPro" id="IPR002213">
    <property type="entry name" value="UDP_glucos_trans"/>
</dbReference>
<evidence type="ECO:0000313" key="8">
    <source>
        <dbReference type="Proteomes" id="UP001141552"/>
    </source>
</evidence>
<organism evidence="7 8">
    <name type="scientific">Turnera subulata</name>
    <dbReference type="NCBI Taxonomy" id="218843"/>
    <lineage>
        <taxon>Eukaryota</taxon>
        <taxon>Viridiplantae</taxon>
        <taxon>Streptophyta</taxon>
        <taxon>Embryophyta</taxon>
        <taxon>Tracheophyta</taxon>
        <taxon>Spermatophyta</taxon>
        <taxon>Magnoliopsida</taxon>
        <taxon>eudicotyledons</taxon>
        <taxon>Gunneridae</taxon>
        <taxon>Pentapetalae</taxon>
        <taxon>rosids</taxon>
        <taxon>fabids</taxon>
        <taxon>Malpighiales</taxon>
        <taxon>Passifloraceae</taxon>
        <taxon>Turnera</taxon>
    </lineage>
</organism>
<keyword evidence="4" id="KW-0328">Glycosyltransferase</keyword>
<evidence type="ECO:0000256" key="4">
    <source>
        <dbReference type="ARBA" id="ARBA00022676"/>
    </source>
</evidence>
<accession>A0A9Q0GB81</accession>
<keyword evidence="5" id="KW-0808">Transferase</keyword>
<dbReference type="GO" id="GO:0080043">
    <property type="term" value="F:quercetin 3-O-glucosyltransferase activity"/>
    <property type="evidence" value="ECO:0007669"/>
    <property type="project" value="TreeGrafter"/>
</dbReference>
<proteinExistence type="inferred from homology"/>
<dbReference type="PROSITE" id="PS00375">
    <property type="entry name" value="UDPGT"/>
    <property type="match status" value="7"/>
</dbReference>
<dbReference type="GO" id="GO:0080044">
    <property type="term" value="F:quercetin 7-O-glucosyltransferase activity"/>
    <property type="evidence" value="ECO:0007669"/>
    <property type="project" value="TreeGrafter"/>
</dbReference>
<dbReference type="CDD" id="cd03784">
    <property type="entry name" value="GT1_Gtf-like"/>
    <property type="match status" value="6"/>
</dbReference>
<comment type="pathway">
    <text evidence="1">Pigment biosynthesis; anthocyanin biosynthesis.</text>
</comment>
<keyword evidence="8" id="KW-1185">Reference proteome</keyword>
<gene>
    <name evidence="7" type="ORF">Tsubulata_004632</name>
</gene>
<reference evidence="7" key="1">
    <citation type="submission" date="2022-02" db="EMBL/GenBank/DDBJ databases">
        <authorList>
            <person name="Henning P.M."/>
            <person name="McCubbin A.G."/>
            <person name="Shore J.S."/>
        </authorList>
    </citation>
    <scope>NUCLEOTIDE SEQUENCE</scope>
    <source>
        <strain evidence="7">F60SS</strain>
        <tissue evidence="7">Leaves</tissue>
    </source>
</reference>
<name>A0A9Q0GB81_9ROSI</name>
<dbReference type="GO" id="GO:0047213">
    <property type="term" value="F:anthocyanidin 3-O-glucosyltransferase activity"/>
    <property type="evidence" value="ECO:0007669"/>
    <property type="project" value="UniProtKB-EC"/>
</dbReference>
<sequence length="3432" mass="383303">MLQTPHKRAMRDESKTKGHLVLVPAPFQGHIKTILKLAKLLQYKGFHITFVNTEFNHKHFLKSRGPSSLDGLPTFHFETIPDGLPPSNGDASQDISALCNSIKDYMIKPFRELLAKLNNTASSSNVPPVSCIVSDFWMPFTIRAAEELGVPAVIFFTMAACASMGFKQLSSLIEKGFIPEKGNLNWKLNFLTPHSRYREVTRPTGIHHFLWIIRPDLVIGDTAILPPEFAAETQGRSYITTWCPQEEVLSHPSIGGFLTHSGWGSTIESLSAGVPMLCWPFLGDQQINCRYSCTEWGVGMEIDSNVKRGEVENLVRELMEGEKGKKMKEKAMEWKSYLTNGYLDTVIDWIPGLEGIRLKDLPSFVRTTDPNETVLNFTMYSAESTTKASAIAFHTFDALERDVLDGLSTIYPRVYAIGPLQLHLNQVQEDSLKSIGYNLWKEESVCLQWLDSKEPNSVVYVNFRSITVMTTEQLTEFAMGLANSKCTFLWIIRPDLVVGDSAILPPEFATETKDRSYITTWCPQEEVLNHPAVGGFLTHSGWGSTIESLSAGVPMLCWPFFADQQMNCRYFCTEWGVGMEIDSNVKRDEVENLVREVMEGEIGKKMKEKAMEWKKLAEEATLPNGSSSINLDRLINEDYMLRPFQELLAKLNNTASSKIPPVSCIVPDPCMPFTNAAAEELGIPSQEMESKTTADKPHLVLVPAPLQGHIKTILKLAKLLHHKGFHITFVNTEFNHRRFLNSRGPNSLDGLPTFHFETIPDGLPPSNDDASQDIASLCNSTRDYMIKPFRELLAKLNNAGSSNVAPVSCIVSDTFMPFTITAGEEFGIPVVIFSTMGACGSMGSKQLSALKEKGYTPLKDESYLTNGYLETVIHWIPGMKGIRLKDLPSFVRTTDPNETALNFTIYSAESTTKAAAIAFHTFDALEPDVLDGLSTIYPRVYAIGPLQLLLNQAEEGNLKSIGYNLWKEENVCLEWLNSKEHNSVVYVNFGSITVMSSEQLIEFAMGLANSKHPFLWIIRPDLVVGDSAILPHEFAAETEDRSYITTWCPQEEVLNHPSTGGFLTHSGWGSTIESLSAGVPMLCWPFFADQQMNCRYSCTKWGVGMEIDSNVKRDEMESKADKPHLVLVPAPHQSHIKTILKLAKLLHYKGFHITFVNTEFNHKRFLKSRAPSSLDGLPTFHFETIPDGLPPSNGDASQDISALCNSIKDYMIKPFRELLAKLNNTASSSNVPPVSCIVSDFWMPFTIRAAEELGVPVVIFFTMAACASMGFKQLSSLIGKGFLPEKDESYLTSGHQDTIIDSIPGMKGIRLKDLPRFAGTRDPNVFRNFAMFCCESSTKAPAILFHTFDALERDVLDGFSTIYPRVYAIGPLQLHLNQVEEDSLRSVGYNLWKEESVCLQWLDSKEPNSVVYVNFGSITVLTPEQLIEFAMGLANSKCSFLWIIRPDLVIGDTAILPPEFAAETQGRSYITTWCPQEEVLSHPSIGGFLTHSGWGSTIESLSAGVPMLCWPFLGDQQINCRYSCTEWGVGMEIDSNVKRGEVENLVRELMEGEKGKKMKEKAMEWKRLADEATSPNGSSSINLERLINEMESKTAAANKPHLVLVPAPHQSHIKTILKLAKLLHYKGFHITFVNTEFNHKRFLNSRGPNSLDGLPTFHFETIPDGRPPSNIDATQHIPSLCNSIKDYMIKPFRELLAKLNNTASSKVPPVSCIVSDIFMPFTITAAEELGIPVVKFSTMAALMFCFMADESYLTNGFLDTVIDWIPGTKGIRLKDLPSFIRTTDPNETVLNFVMYSAESTTKASAIAFHTFDALERDVLDGLSTIYPHVYTIGPLQLHLNPVEEDSLKSIGYNLWKEETNCLQWLDSKQPNSVVYVNFGSITVMTPEQLIEFAMGLANSKHHFLWIIRPDLVIGDSAILPPEFAAETQERSYITTWCPQEEVLNHPSVGGFLTHSGWGSTIESLSAGVPMLCWPFHRDQQMNCRYSCTEWGVGMEIDSNVKRGEVENFVRELMEGEKGKKMKEKAMEWKRLAEEATAPNGSSSINLDKLINEMESKTAANKPHLVLVPAPYQSHIKTFLKFAKLLHCKGLHITFVNTEFNHKRFLNSRGPSSLDGLPTFHFETIPDGLPPSNDDASQEISSVCNSIKDYMIKPFRELLAKLNNTASTSKLPPVSCIVSDFCMPFTIRAAEELGVPVVMFATVSACGFMACKQLRSLKEKGFVPGKDESYLTSGQQNTIIDWIPGMKGIRLKDLPRFVGTTDPNVFRNFIMYCCESSTMAPAILFHTFDALERDVLDGFSTIYPRVYAIGPLQLHLNQVEEDSLKSVGYNLWKEESVCLQWLDSKEPNSVVYVNFGSITVLTPEQLTEFAMGLANSKCTFLWVIRPDLVAGDSAILPPEFAAETRGRSYITTWCPQEEVLNHPSVAGFLTHSGWGSTIESLSAGVPMLCWPFLGDQQINCRYSCTEWGIGMEIDGNVNRDEVENLVRELMEGEKGKKMKEKAMEWKRLAEEATAPNGSSSINLDKLINEMESKTAAADKPHVVLVPAPYQSHIKAILKLAKLLHHKGFHITFVNTGFNHKRFLNSRGPSSLDGLLTFHFETIPDGLPPSNDDASQDISSIFNSIKDYMIKPFRELLSKLNNTASSKVPPVTCIVSDFWMPFTITAAEELGVPVVMFFTMAACASMGFKQLSSLIEKGFIPEKAADKPHLVLVPAPYQSHIKTILKLAKLLHYKGFHITFVNTEFNHKRLLKSRGPSSLDGLPTFHFETIPDGLPASNDGEIQDIPSLCNSTKDYMINPFRELLAKLNNTASSKVPPVSCIVSDFCMPFTIRAAEELGVPVWGVGMEFDNDVKRDEVEKLVRELMEGEKGKKMKEKAMEWKRLAEEATLPSGSSSINLDKLINEVLLPKRIKTRITISFWRGKQKNTQEIELKMESKKAAAEKPHLVLIPGPLQSHIKTILKLAKLLHYKGFHITFVNTEFNHKRFLKSRGPNSLDGLPTFRFETIPDGLPPSDIDATQDFSALCKSAKDYMLKPFQELLAKLNNTASLKVPPVSGIVSDPFMAFATRAAEEFGIPVVVFSPTGAYGLMGLQQLLPLKEKGFIPLKDESYLTNGYLETVIDWIPGMKGIRLKDLPSFLRTTDPNDPALNLTTDSAKSTTKPSAMAIHTFDALERDVLDGFSTIYPRVYAIGPLQLHLNQVEEDSLKSIGYNLWKEESVCLQWLDSKQPNSVVYVNFGSIIIMTPEQLTEFAMGLANSKHPFLWIIRPDLVKEESAILPPEFAAETQGRSYITNWCPQEEVLNHPSIGGFLTHCGWGSTIESLSAGVPMLCWPFLGDQQTNCRYSCTEWGVGMEIDSNVKRGEVENLVRELMEGEKGKKMKEKAMEWKRLAEEATAPNGSSSKNLDKLINEALSKNITSVAQRKLEEGITVMRYR</sequence>
<dbReference type="FunFam" id="3.40.50.2000:FF:000027">
    <property type="entry name" value="Glycosyltransferase"/>
    <property type="match status" value="6"/>
</dbReference>
<evidence type="ECO:0000313" key="7">
    <source>
        <dbReference type="EMBL" id="KAJ4846835.1"/>
    </source>
</evidence>
<dbReference type="Proteomes" id="UP001141552">
    <property type="component" value="Unassembled WGS sequence"/>
</dbReference>
<dbReference type="Gene3D" id="3.40.50.2000">
    <property type="entry name" value="Glycogen Phosphorylase B"/>
    <property type="match status" value="17"/>
</dbReference>
<comment type="caution">
    <text evidence="7">The sequence shown here is derived from an EMBL/GenBank/DDBJ whole genome shotgun (WGS) entry which is preliminary data.</text>
</comment>
<evidence type="ECO:0000256" key="5">
    <source>
        <dbReference type="ARBA" id="ARBA00022679"/>
    </source>
</evidence>
<dbReference type="EC" id="2.4.1.115" evidence="3"/>
<dbReference type="OrthoDB" id="5835829at2759"/>
<dbReference type="SUPFAM" id="SSF53756">
    <property type="entry name" value="UDP-Glycosyltransferase/glycogen phosphorylase"/>
    <property type="match status" value="10"/>
</dbReference>
<dbReference type="PANTHER" id="PTHR11926:SF1516">
    <property type="entry name" value="GLYCOSYLTRANSFERASE"/>
    <property type="match status" value="1"/>
</dbReference>
<protein>
    <recommendedName>
        <fullName evidence="3">anthocyanidin 3-O-glucosyltransferase</fullName>
        <ecNumber evidence="3">2.4.1.115</ecNumber>
    </recommendedName>
</protein>
<evidence type="ECO:0000256" key="1">
    <source>
        <dbReference type="ARBA" id="ARBA00004935"/>
    </source>
</evidence>
<reference evidence="7" key="2">
    <citation type="journal article" date="2023" name="Plants (Basel)">
        <title>Annotation of the Turnera subulata (Passifloraceae) Draft Genome Reveals the S-Locus Evolved after the Divergence of Turneroideae from Passifloroideae in a Stepwise Manner.</title>
        <authorList>
            <person name="Henning P.M."/>
            <person name="Roalson E.H."/>
            <person name="Mir W."/>
            <person name="McCubbin A.G."/>
            <person name="Shore J.S."/>
        </authorList>
    </citation>
    <scope>NUCLEOTIDE SEQUENCE</scope>
    <source>
        <strain evidence="7">F60SS</strain>
    </source>
</reference>
<evidence type="ECO:0000256" key="6">
    <source>
        <dbReference type="ARBA" id="ARBA00047606"/>
    </source>
</evidence>